<keyword evidence="7" id="KW-0539">Nucleus</keyword>
<dbReference type="InterPro" id="IPR016024">
    <property type="entry name" value="ARM-type_fold"/>
</dbReference>
<comment type="caution">
    <text evidence="9">The sequence shown here is derived from an EMBL/GenBank/DDBJ whole genome shotgun (WGS) entry which is preliminary data.</text>
</comment>
<name>A0A0T6BA39_9SCAR</name>
<dbReference type="Pfam" id="PF25780">
    <property type="entry name" value="TPR_IPO5"/>
    <property type="match status" value="1"/>
</dbReference>
<dbReference type="Gene3D" id="1.25.10.10">
    <property type="entry name" value="Leucine-rich Repeat Variant"/>
    <property type="match status" value="1"/>
</dbReference>
<evidence type="ECO:0000256" key="1">
    <source>
        <dbReference type="ARBA" id="ARBA00004123"/>
    </source>
</evidence>
<dbReference type="Pfam" id="PF03810">
    <property type="entry name" value="IBN_N"/>
    <property type="match status" value="1"/>
</dbReference>
<organism evidence="9 10">
    <name type="scientific">Oryctes borbonicus</name>
    <dbReference type="NCBI Taxonomy" id="1629725"/>
    <lineage>
        <taxon>Eukaryota</taxon>
        <taxon>Metazoa</taxon>
        <taxon>Ecdysozoa</taxon>
        <taxon>Arthropoda</taxon>
        <taxon>Hexapoda</taxon>
        <taxon>Insecta</taxon>
        <taxon>Pterygota</taxon>
        <taxon>Neoptera</taxon>
        <taxon>Endopterygota</taxon>
        <taxon>Coleoptera</taxon>
        <taxon>Polyphaga</taxon>
        <taxon>Scarabaeiformia</taxon>
        <taxon>Scarabaeidae</taxon>
        <taxon>Dynastinae</taxon>
        <taxon>Oryctes</taxon>
    </lineage>
</organism>
<comment type="subcellular location">
    <subcellularLocation>
        <location evidence="2">Cytoplasm</location>
    </subcellularLocation>
    <subcellularLocation>
        <location evidence="1">Nucleus</location>
    </subcellularLocation>
</comment>
<protein>
    <submittedName>
        <fullName evidence="9">HEAT domain-containing protein</fullName>
    </submittedName>
</protein>
<evidence type="ECO:0000259" key="8">
    <source>
        <dbReference type="PROSITE" id="PS50166"/>
    </source>
</evidence>
<reference evidence="9 10" key="1">
    <citation type="submission" date="2015-09" db="EMBL/GenBank/DDBJ databases">
        <title>Draft genome of the scarab beetle Oryctes borbonicus.</title>
        <authorList>
            <person name="Meyer J.M."/>
            <person name="Markov G.V."/>
            <person name="Baskaran P."/>
            <person name="Herrmann M."/>
            <person name="Sommer R.J."/>
            <person name="Roedelsperger C."/>
        </authorList>
    </citation>
    <scope>NUCLEOTIDE SEQUENCE [LARGE SCALE GENOMIC DNA]</scope>
    <source>
        <strain evidence="9">OB123</strain>
        <tissue evidence="9">Whole animal</tissue>
    </source>
</reference>
<evidence type="ECO:0000256" key="5">
    <source>
        <dbReference type="ARBA" id="ARBA00022737"/>
    </source>
</evidence>
<feature type="domain" description="Importin N-terminal" evidence="8">
    <location>
        <begin position="19"/>
        <end position="87"/>
    </location>
</feature>
<evidence type="ECO:0000256" key="2">
    <source>
        <dbReference type="ARBA" id="ARBA00004496"/>
    </source>
</evidence>
<dbReference type="SUPFAM" id="SSF48371">
    <property type="entry name" value="ARM repeat"/>
    <property type="match status" value="1"/>
</dbReference>
<dbReference type="InterPro" id="IPR001494">
    <property type="entry name" value="Importin-beta_N"/>
</dbReference>
<evidence type="ECO:0000256" key="3">
    <source>
        <dbReference type="ARBA" id="ARBA00022448"/>
    </source>
</evidence>
<dbReference type="SMART" id="SM00913">
    <property type="entry name" value="IBN_N"/>
    <property type="match status" value="1"/>
</dbReference>
<keyword evidence="5" id="KW-0677">Repeat</keyword>
<dbReference type="InterPro" id="IPR040122">
    <property type="entry name" value="Importin_beta"/>
</dbReference>
<dbReference type="EMBL" id="LJIG01002747">
    <property type="protein sequence ID" value="KRT84193.1"/>
    <property type="molecule type" value="Genomic_DNA"/>
</dbReference>
<dbReference type="OrthoDB" id="7862313at2759"/>
<keyword evidence="4" id="KW-0963">Cytoplasm</keyword>
<dbReference type="Proteomes" id="UP000051574">
    <property type="component" value="Unassembled WGS sequence"/>
</dbReference>
<evidence type="ECO:0000256" key="4">
    <source>
        <dbReference type="ARBA" id="ARBA00022490"/>
    </source>
</evidence>
<dbReference type="AlphaFoldDB" id="A0A0T6BA39"/>
<keyword evidence="6" id="KW-0653">Protein transport</keyword>
<proteinExistence type="predicted"/>
<dbReference type="InterPro" id="IPR011989">
    <property type="entry name" value="ARM-like"/>
</dbReference>
<dbReference type="InterPro" id="IPR057672">
    <property type="entry name" value="TPR_IPO4/5"/>
</dbReference>
<dbReference type="GO" id="GO:0031267">
    <property type="term" value="F:small GTPase binding"/>
    <property type="evidence" value="ECO:0007669"/>
    <property type="project" value="InterPro"/>
</dbReference>
<keyword evidence="3" id="KW-0813">Transport</keyword>
<gene>
    <name evidence="9" type="ORF">AMK59_2370</name>
</gene>
<dbReference type="PANTHER" id="PTHR10527">
    <property type="entry name" value="IMPORTIN BETA"/>
    <property type="match status" value="1"/>
</dbReference>
<keyword evidence="10" id="KW-1185">Reference proteome</keyword>
<evidence type="ECO:0000256" key="6">
    <source>
        <dbReference type="ARBA" id="ARBA00022927"/>
    </source>
</evidence>
<sequence>MEPILQKLLVANSKTIQEGTKELKEAFKKPEAIPNLCEVLVSSNSPQVRQTAAVVLRRKLGKRHQWTKLDANTRNRIKQGMLQALVNEQERLVKNSIAQFIGIVGKHEFPNNTWPEILQFIHQLCNSDNMLDKEMGMYTLSIMTEIAKGSYLPHAEIFAVLFTNILNSVTDPSCNLAYYTVITMNHLVSVIGGHQQMINVYHNLLSRVLEVINAFCTTDEKRACELFEILEDLIEYAVVVIVSHIRVIVEMCLRIGSDRNIDTSVQIKAIGVVGWIIRLKSKVIQKNKLIEPIIDVLIILMAQKPDDDVNEEYFLGDPDQFTTTTIATQTLDLMALHVPPEKVVPYLLTRVEPALQGDDIYAQKAAYLALAVLAEGCADHIRTKYLEAFLKCIYNGIRNPNVVVRNAAFFALGQFSEHLQPEISQYAAELLPVFFEYLSQLFIEMAQNKTEPSGLDRMFYALQSFCLNLDDGLLPYLPTLMNRLLVALDPNSWSLQLKRVALSTLDAVASAVKDKILPYFQKIIEILFVYINADSNSDIHELQSYALECLATIADTVDPETFQSLAGQTLDVALKILDDTRDPDVRKSLYSLFSALAGVMKEKIIPALPTIVEAMISAIQSSEGIIAHYEEEEKEGLDIYDELSESDEGEEDIEVESSSSDSTQCRYSVENSYNDEKEQACLSLTDLAKKLRTAFLPFLQLCFEEIFKLVNYPQEDIRAASIVALEQFCVTLAEDKTQEGKMKLYKALQMFVPKCAEIIRCDEEQNIVIQATNSFTSILEEIKSDVFVGEGHKEAIMNCVIDLLTQKTTCQDTDTGGMGDTGDDETESEQTELLLECAGDVIPKFGNAMTPDEFVLYFPNILQLLTIRTVSLEV</sequence>
<dbReference type="PROSITE" id="PS50166">
    <property type="entry name" value="IMPORTIN_B_NT"/>
    <property type="match status" value="1"/>
</dbReference>
<evidence type="ECO:0000256" key="7">
    <source>
        <dbReference type="ARBA" id="ARBA00023242"/>
    </source>
</evidence>
<dbReference type="GO" id="GO:0006606">
    <property type="term" value="P:protein import into nucleus"/>
    <property type="evidence" value="ECO:0007669"/>
    <property type="project" value="InterPro"/>
</dbReference>
<accession>A0A0T6BA39</accession>
<evidence type="ECO:0000313" key="9">
    <source>
        <dbReference type="EMBL" id="KRT84193.1"/>
    </source>
</evidence>
<evidence type="ECO:0000313" key="10">
    <source>
        <dbReference type="Proteomes" id="UP000051574"/>
    </source>
</evidence>
<dbReference type="GO" id="GO:0005737">
    <property type="term" value="C:cytoplasm"/>
    <property type="evidence" value="ECO:0007669"/>
    <property type="project" value="UniProtKB-SubCell"/>
</dbReference>